<name>A0ABZ0PD77_9PROT</name>
<keyword evidence="1" id="KW-0489">Methyltransferase</keyword>
<evidence type="ECO:0000313" key="1">
    <source>
        <dbReference type="EMBL" id="WPB83333.1"/>
    </source>
</evidence>
<gene>
    <name evidence="1" type="ORF">R9Z33_14595</name>
</gene>
<keyword evidence="2" id="KW-1185">Reference proteome</keyword>
<dbReference type="EMBL" id="CP137852">
    <property type="protein sequence ID" value="WPB83333.1"/>
    <property type="molecule type" value="Genomic_DNA"/>
</dbReference>
<dbReference type="GO" id="GO:0008168">
    <property type="term" value="F:methyltransferase activity"/>
    <property type="evidence" value="ECO:0007669"/>
    <property type="project" value="UniProtKB-KW"/>
</dbReference>
<dbReference type="Gene3D" id="3.40.50.150">
    <property type="entry name" value="Vaccinia Virus protein VP39"/>
    <property type="match status" value="1"/>
</dbReference>
<accession>A0ABZ0PD77</accession>
<evidence type="ECO:0000313" key="2">
    <source>
        <dbReference type="Proteomes" id="UP001305521"/>
    </source>
</evidence>
<dbReference type="SUPFAM" id="SSF53335">
    <property type="entry name" value="S-adenosyl-L-methionine-dependent methyltransferases"/>
    <property type="match status" value="1"/>
</dbReference>
<dbReference type="InterPro" id="IPR029063">
    <property type="entry name" value="SAM-dependent_MTases_sf"/>
</dbReference>
<proteinExistence type="predicted"/>
<dbReference type="GO" id="GO:0032259">
    <property type="term" value="P:methylation"/>
    <property type="evidence" value="ECO:0007669"/>
    <property type="project" value="UniProtKB-KW"/>
</dbReference>
<dbReference type="Proteomes" id="UP001305521">
    <property type="component" value="Chromosome"/>
</dbReference>
<protein>
    <submittedName>
        <fullName evidence="1">Class I SAM-dependent methyltransferase</fullName>
    </submittedName>
</protein>
<reference evidence="1 2" key="1">
    <citation type="submission" date="2023-11" db="EMBL/GenBank/DDBJ databases">
        <title>Arctic aerobic anoxygenic photoheterotroph Sediminicoccus rosea KRV36 adapts its photosynthesis to long days of polar summer.</title>
        <authorList>
            <person name="Tomasch J."/>
            <person name="Kopejtka K."/>
            <person name="Bily T."/>
            <person name="Gardiner A.T."/>
            <person name="Gardian Z."/>
            <person name="Shivaramu S."/>
            <person name="Koblizek M."/>
            <person name="Engelhardt F."/>
            <person name="Kaftan D."/>
        </authorList>
    </citation>
    <scope>NUCLEOTIDE SEQUENCE [LARGE SCALE GENOMIC DNA]</scope>
    <source>
        <strain evidence="1 2">R-30</strain>
    </source>
</reference>
<dbReference type="RefSeq" id="WP_318647311.1">
    <property type="nucleotide sequence ID" value="NZ_CP137852.1"/>
</dbReference>
<keyword evidence="1" id="KW-0808">Transferase</keyword>
<sequence>MDEAMETEQFDGDWLSLREPFDARARNADLARALMEHLDEKGRPRFLDLGAGTGSLTRWLGHYVGRAHAWVMADADAALMARAFDTMMDAADAIGWRATWPQRKVLLLHAPEGAWRIEGVLTNLAEAPEGLPLQNVDAVTCSALCDLVSEAWVVRLAAGLARRKLPFYAALNVTGRERFMPPCPGDALVARGFARDQRRAKGFGGMALGAAATDTIARIFASHGYRVLRGASPWVIPRQAREMALELALGHAEAALRHERRGAGQINAWAETRADQAEAGLLSARVEHQDILCLPG</sequence>
<organism evidence="1 2">
    <name type="scientific">Sediminicoccus rosea</name>
    <dbReference type="NCBI Taxonomy" id="1225128"/>
    <lineage>
        <taxon>Bacteria</taxon>
        <taxon>Pseudomonadati</taxon>
        <taxon>Pseudomonadota</taxon>
        <taxon>Alphaproteobacteria</taxon>
        <taxon>Acetobacterales</taxon>
        <taxon>Roseomonadaceae</taxon>
        <taxon>Sediminicoccus</taxon>
    </lineage>
</organism>